<feature type="compositionally biased region" description="Basic residues" evidence="1">
    <location>
        <begin position="114"/>
        <end position="124"/>
    </location>
</feature>
<feature type="region of interest" description="Disordered" evidence="1">
    <location>
        <begin position="34"/>
        <end position="85"/>
    </location>
</feature>
<organism evidence="2 3">
    <name type="scientific">Protopolystoma xenopodis</name>
    <dbReference type="NCBI Taxonomy" id="117903"/>
    <lineage>
        <taxon>Eukaryota</taxon>
        <taxon>Metazoa</taxon>
        <taxon>Spiralia</taxon>
        <taxon>Lophotrochozoa</taxon>
        <taxon>Platyhelminthes</taxon>
        <taxon>Monogenea</taxon>
        <taxon>Polyopisthocotylea</taxon>
        <taxon>Polystomatidea</taxon>
        <taxon>Polystomatidae</taxon>
        <taxon>Protopolystoma</taxon>
    </lineage>
</organism>
<gene>
    <name evidence="2" type="ORF">PXEA_LOCUS12852</name>
</gene>
<dbReference type="EMBL" id="CAAALY010041458">
    <property type="protein sequence ID" value="VEL19412.1"/>
    <property type="molecule type" value="Genomic_DNA"/>
</dbReference>
<accession>A0A3S5BCH0</accession>
<keyword evidence="3" id="KW-1185">Reference proteome</keyword>
<sequence>MSCLKNVLEDELGRAPTELMEGLMGFRERKGVGADAVGKETGESGLPAEEATDRDLPADLARRQLVPAGREHRTGRDEAVQRSARPTLGQIQIQLLPEDRLLGPTLWPPGLWRRRQRQRRRRQMKAFGEEGGRGECLPFVTAPRRRLPTPARRQ</sequence>
<protein>
    <submittedName>
        <fullName evidence="2">Uncharacterized protein</fullName>
    </submittedName>
</protein>
<evidence type="ECO:0000313" key="2">
    <source>
        <dbReference type="EMBL" id="VEL19412.1"/>
    </source>
</evidence>
<proteinExistence type="predicted"/>
<feature type="compositionally biased region" description="Basic and acidic residues" evidence="1">
    <location>
        <begin position="69"/>
        <end position="80"/>
    </location>
</feature>
<name>A0A3S5BCH0_9PLAT</name>
<feature type="compositionally biased region" description="Basic residues" evidence="1">
    <location>
        <begin position="143"/>
        <end position="154"/>
    </location>
</feature>
<evidence type="ECO:0000256" key="1">
    <source>
        <dbReference type="SAM" id="MobiDB-lite"/>
    </source>
</evidence>
<reference evidence="2" key="1">
    <citation type="submission" date="2018-11" db="EMBL/GenBank/DDBJ databases">
        <authorList>
            <consortium name="Pathogen Informatics"/>
        </authorList>
    </citation>
    <scope>NUCLEOTIDE SEQUENCE</scope>
</reference>
<dbReference type="AlphaFoldDB" id="A0A3S5BCH0"/>
<evidence type="ECO:0000313" key="3">
    <source>
        <dbReference type="Proteomes" id="UP000784294"/>
    </source>
</evidence>
<feature type="compositionally biased region" description="Basic and acidic residues" evidence="1">
    <location>
        <begin position="51"/>
        <end position="62"/>
    </location>
</feature>
<comment type="caution">
    <text evidence="2">The sequence shown here is derived from an EMBL/GenBank/DDBJ whole genome shotgun (WGS) entry which is preliminary data.</text>
</comment>
<dbReference type="Proteomes" id="UP000784294">
    <property type="component" value="Unassembled WGS sequence"/>
</dbReference>
<feature type="region of interest" description="Disordered" evidence="1">
    <location>
        <begin position="114"/>
        <end position="154"/>
    </location>
</feature>